<organism evidence="2 3">
    <name type="scientific">Rhodococcus zopfii</name>
    <dbReference type="NCBI Taxonomy" id="43772"/>
    <lineage>
        <taxon>Bacteria</taxon>
        <taxon>Bacillati</taxon>
        <taxon>Actinomycetota</taxon>
        <taxon>Actinomycetes</taxon>
        <taxon>Mycobacteriales</taxon>
        <taxon>Nocardiaceae</taxon>
        <taxon>Rhodococcus</taxon>
    </lineage>
</organism>
<protein>
    <submittedName>
        <fullName evidence="2">Uncharacterized protein</fullName>
    </submittedName>
</protein>
<keyword evidence="1" id="KW-1133">Transmembrane helix</keyword>
<feature type="transmembrane region" description="Helical" evidence="1">
    <location>
        <begin position="6"/>
        <end position="24"/>
    </location>
</feature>
<evidence type="ECO:0000256" key="1">
    <source>
        <dbReference type="SAM" id="Phobius"/>
    </source>
</evidence>
<accession>A0ABU3WQX3</accession>
<name>A0ABU3WQX3_9NOCA</name>
<dbReference type="Proteomes" id="UP001275440">
    <property type="component" value="Unassembled WGS sequence"/>
</dbReference>
<evidence type="ECO:0000313" key="3">
    <source>
        <dbReference type="Proteomes" id="UP001275440"/>
    </source>
</evidence>
<comment type="caution">
    <text evidence="2">The sequence shown here is derived from an EMBL/GenBank/DDBJ whole genome shotgun (WGS) entry which is preliminary data.</text>
</comment>
<dbReference type="EMBL" id="WBMO01000001">
    <property type="protein sequence ID" value="MDV2476395.1"/>
    <property type="molecule type" value="Genomic_DNA"/>
</dbReference>
<keyword evidence="1" id="KW-0812">Transmembrane</keyword>
<keyword evidence="1" id="KW-0472">Membrane</keyword>
<reference evidence="2 3" key="1">
    <citation type="submission" date="2019-10" db="EMBL/GenBank/DDBJ databases">
        <title>Draft Genome Assembly of Rhodococcus zopfii DSM44189.</title>
        <authorList>
            <person name="Sutton J.M."/>
            <person name="Akob D.M."/>
            <person name="Bushman T.J."/>
        </authorList>
    </citation>
    <scope>NUCLEOTIDE SEQUENCE [LARGE SCALE GENOMIC DNA]</scope>
    <source>
        <strain evidence="2 3">DSM 44189</strain>
    </source>
</reference>
<dbReference type="RefSeq" id="WP_072812323.1">
    <property type="nucleotide sequence ID" value="NZ_JAHWLX010000172.1"/>
</dbReference>
<evidence type="ECO:0000313" key="2">
    <source>
        <dbReference type="EMBL" id="MDV2476395.1"/>
    </source>
</evidence>
<sequence>MIWIILTFLGIPLWFCAIALGILLRGRHRVKHLPGGFGCKVRVVSGQVPGLKSEFSRITGVGHWIHAVLVLHGGNPFLARTGLCGIQAVESGPSDIDPATAKRIDDPVAVRFRHDNGATLELACARDDLEAMLEPFGQQRWTADAPVHRPPPSEAAS</sequence>
<proteinExistence type="predicted"/>
<gene>
    <name evidence="2" type="ORF">F8M49_15600</name>
</gene>
<keyword evidence="3" id="KW-1185">Reference proteome</keyword>